<dbReference type="EC" id="2.1.1.164" evidence="1"/>
<dbReference type="AlphaFoldDB" id="A0A518JX02"/>
<dbReference type="Gene3D" id="3.40.50.150">
    <property type="entry name" value="Vaccinia Virus protein VP39"/>
    <property type="match status" value="1"/>
</dbReference>
<accession>A0A518JX02</accession>
<sequence length="283" mass="32097">MIESSVPIDAVDVSGHYDDLDVFYRQLWGDHLHHGYWHKGDETPLQATENLIHRIALPLELQPGARVCDVGCGYGATSRYLAEKYGFQMTGLTISSTQYEYAIAQPRATNSPTYLLRNWESNQLADGSFDGLVSIECIAHVPHKDVYFEEVARVLKPGGRACITAWLTAERSSPTAQRWLLEPICREGRLPSMGAASEYTQLAEAAGLRQVKYEDVTRQVRKTWAICVWRVVKFCFFSRAGWRFIFSSKSRHAIFLLSVARIWIAYATGAMKYGIFEFEKPTQ</sequence>
<dbReference type="GO" id="GO:0032259">
    <property type="term" value="P:methylation"/>
    <property type="evidence" value="ECO:0007669"/>
    <property type="project" value="UniProtKB-KW"/>
</dbReference>
<keyword evidence="1" id="KW-0808">Transferase</keyword>
<protein>
    <submittedName>
        <fullName evidence="1">Demethylrebeccamycin-D-glucose O-methyltransferase</fullName>
        <ecNumber evidence="1">2.1.1.164</ecNumber>
    </submittedName>
</protein>
<dbReference type="GO" id="GO:0102082">
    <property type="term" value="F:demethylrebeccamycin--D-glucose O-methyltransferase activity"/>
    <property type="evidence" value="ECO:0007669"/>
    <property type="project" value="UniProtKB-EC"/>
</dbReference>
<dbReference type="Pfam" id="PF02353">
    <property type="entry name" value="CMAS"/>
    <property type="match status" value="1"/>
</dbReference>
<name>A0A518JX02_9BACT</name>
<dbReference type="InterPro" id="IPR029063">
    <property type="entry name" value="SAM-dependent_MTases_sf"/>
</dbReference>
<organism evidence="1 2">
    <name type="scientific">Rosistilla carotiformis</name>
    <dbReference type="NCBI Taxonomy" id="2528017"/>
    <lineage>
        <taxon>Bacteria</taxon>
        <taxon>Pseudomonadati</taxon>
        <taxon>Planctomycetota</taxon>
        <taxon>Planctomycetia</taxon>
        <taxon>Pirellulales</taxon>
        <taxon>Pirellulaceae</taxon>
        <taxon>Rosistilla</taxon>
    </lineage>
</organism>
<dbReference type="PANTHER" id="PTHR44068">
    <property type="entry name" value="ZGC:194242"/>
    <property type="match status" value="1"/>
</dbReference>
<dbReference type="RefSeq" id="WP_145098609.1">
    <property type="nucleotide sequence ID" value="NZ_CP036348.1"/>
</dbReference>
<dbReference type="PANTHER" id="PTHR44068:SF11">
    <property type="entry name" value="GERANYL DIPHOSPHATE 2-C-METHYLTRANSFERASE"/>
    <property type="match status" value="1"/>
</dbReference>
<keyword evidence="1" id="KW-0489">Methyltransferase</keyword>
<dbReference type="KEGG" id="rcf:Poly24_37650"/>
<dbReference type="Proteomes" id="UP000315082">
    <property type="component" value="Chromosome"/>
</dbReference>
<proteinExistence type="predicted"/>
<evidence type="ECO:0000313" key="1">
    <source>
        <dbReference type="EMBL" id="QDV70046.1"/>
    </source>
</evidence>
<gene>
    <name evidence="1" type="primary">rebM_3</name>
    <name evidence="1" type="ORF">Poly24_37650</name>
</gene>
<dbReference type="EMBL" id="CP036348">
    <property type="protein sequence ID" value="QDV70046.1"/>
    <property type="molecule type" value="Genomic_DNA"/>
</dbReference>
<dbReference type="SUPFAM" id="SSF53335">
    <property type="entry name" value="S-adenosyl-L-methionine-dependent methyltransferases"/>
    <property type="match status" value="1"/>
</dbReference>
<dbReference type="OrthoDB" id="278023at2"/>
<keyword evidence="2" id="KW-1185">Reference proteome</keyword>
<evidence type="ECO:0000313" key="2">
    <source>
        <dbReference type="Proteomes" id="UP000315082"/>
    </source>
</evidence>
<reference evidence="1 2" key="1">
    <citation type="submission" date="2019-02" db="EMBL/GenBank/DDBJ databases">
        <title>Deep-cultivation of Planctomycetes and their phenomic and genomic characterization uncovers novel biology.</title>
        <authorList>
            <person name="Wiegand S."/>
            <person name="Jogler M."/>
            <person name="Boedeker C."/>
            <person name="Pinto D."/>
            <person name="Vollmers J."/>
            <person name="Rivas-Marin E."/>
            <person name="Kohn T."/>
            <person name="Peeters S.H."/>
            <person name="Heuer A."/>
            <person name="Rast P."/>
            <person name="Oberbeckmann S."/>
            <person name="Bunk B."/>
            <person name="Jeske O."/>
            <person name="Meyerdierks A."/>
            <person name="Storesund J.E."/>
            <person name="Kallscheuer N."/>
            <person name="Luecker S."/>
            <person name="Lage O.M."/>
            <person name="Pohl T."/>
            <person name="Merkel B.J."/>
            <person name="Hornburger P."/>
            <person name="Mueller R.-W."/>
            <person name="Bruemmer F."/>
            <person name="Labrenz M."/>
            <person name="Spormann A.M."/>
            <person name="Op den Camp H."/>
            <person name="Overmann J."/>
            <person name="Amann R."/>
            <person name="Jetten M.S.M."/>
            <person name="Mascher T."/>
            <person name="Medema M.H."/>
            <person name="Devos D.P."/>
            <person name="Kaster A.-K."/>
            <person name="Ovreas L."/>
            <person name="Rohde M."/>
            <person name="Galperin M.Y."/>
            <person name="Jogler C."/>
        </authorList>
    </citation>
    <scope>NUCLEOTIDE SEQUENCE [LARGE SCALE GENOMIC DNA]</scope>
    <source>
        <strain evidence="1 2">Poly24</strain>
    </source>
</reference>
<dbReference type="CDD" id="cd02440">
    <property type="entry name" value="AdoMet_MTases"/>
    <property type="match status" value="1"/>
</dbReference>
<dbReference type="InterPro" id="IPR050447">
    <property type="entry name" value="Erg6_SMT_methyltransf"/>
</dbReference>